<dbReference type="Gene3D" id="3.40.50.620">
    <property type="entry name" value="HUPs"/>
    <property type="match status" value="1"/>
</dbReference>
<dbReference type="InterPro" id="IPR014729">
    <property type="entry name" value="Rossmann-like_a/b/a_fold"/>
</dbReference>
<dbReference type="GO" id="GO:0019350">
    <property type="term" value="P:teichoic acid biosynthetic process"/>
    <property type="evidence" value="ECO:0007669"/>
    <property type="project" value="InterPro"/>
</dbReference>
<feature type="domain" description="Cytidyltransferase-like" evidence="3">
    <location>
        <begin position="9"/>
        <end position="127"/>
    </location>
</feature>
<comment type="caution">
    <text evidence="4">The sequence shown here is derived from an EMBL/GenBank/DDBJ whole genome shotgun (WGS) entry which is preliminary data.</text>
</comment>
<name>A0A7V2T004_LEUMU</name>
<dbReference type="AlphaFoldDB" id="A0A7V2T004"/>
<protein>
    <submittedName>
        <fullName evidence="4">Glycerol-3-phosphate cytidylyltransferase</fullName>
        <ecNumber evidence="4">2.7.7.39</ecNumber>
    </submittedName>
</protein>
<evidence type="ECO:0000256" key="1">
    <source>
        <dbReference type="ARBA" id="ARBA00022679"/>
    </source>
</evidence>
<dbReference type="EMBL" id="DRMS01000200">
    <property type="protein sequence ID" value="HFC92215.1"/>
    <property type="molecule type" value="Genomic_DNA"/>
</dbReference>
<dbReference type="InterPro" id="IPR006409">
    <property type="entry name" value="G3P_cytidylTrfase"/>
</dbReference>
<proteinExistence type="predicted"/>
<dbReference type="Pfam" id="PF01467">
    <property type="entry name" value="CTP_transf_like"/>
    <property type="match status" value="1"/>
</dbReference>
<keyword evidence="2 4" id="KW-0548">Nucleotidyltransferase</keyword>
<dbReference type="EC" id="2.7.7.39" evidence="4"/>
<keyword evidence="1 4" id="KW-0808">Transferase</keyword>
<dbReference type="GO" id="GO:0005737">
    <property type="term" value="C:cytoplasm"/>
    <property type="evidence" value="ECO:0007669"/>
    <property type="project" value="InterPro"/>
</dbReference>
<sequence>MQKQLKTVITYGTFDLFHIGHLNILKRAKMLGDRLIVGISTDSFNLQKNKKTLIPYSERAEIIRHLRFVDQVIPESCWEQKHKDIIQNNVDIFVMGHDWEGKFDSLSSLCKVKYLPRTKGISTTKIKSSLRKQKESQVVSKQFAISH</sequence>
<dbReference type="NCBIfam" id="TIGR00125">
    <property type="entry name" value="cyt_tran_rel"/>
    <property type="match status" value="1"/>
</dbReference>
<dbReference type="InterPro" id="IPR004821">
    <property type="entry name" value="Cyt_trans-like"/>
</dbReference>
<dbReference type="PANTHER" id="PTHR43793">
    <property type="entry name" value="FAD SYNTHASE"/>
    <property type="match status" value="1"/>
</dbReference>
<organism evidence="4">
    <name type="scientific">Leucothrix mucor</name>
    <dbReference type="NCBI Taxonomy" id="45248"/>
    <lineage>
        <taxon>Bacteria</taxon>
        <taxon>Pseudomonadati</taxon>
        <taxon>Pseudomonadota</taxon>
        <taxon>Gammaproteobacteria</taxon>
        <taxon>Thiotrichales</taxon>
        <taxon>Thiotrichaceae</taxon>
        <taxon>Leucothrix</taxon>
    </lineage>
</organism>
<dbReference type="SUPFAM" id="SSF52374">
    <property type="entry name" value="Nucleotidylyl transferase"/>
    <property type="match status" value="1"/>
</dbReference>
<accession>A0A7V2T004</accession>
<gene>
    <name evidence="4" type="primary">tagD</name>
    <name evidence="4" type="ORF">ENJ51_05315</name>
</gene>
<dbReference type="GO" id="GO:0046872">
    <property type="term" value="F:metal ion binding"/>
    <property type="evidence" value="ECO:0007669"/>
    <property type="project" value="InterPro"/>
</dbReference>
<reference evidence="4" key="1">
    <citation type="journal article" date="2020" name="mSystems">
        <title>Genome- and Community-Level Interaction Insights into Carbon Utilization and Element Cycling Functions of Hydrothermarchaeota in Hydrothermal Sediment.</title>
        <authorList>
            <person name="Zhou Z."/>
            <person name="Liu Y."/>
            <person name="Xu W."/>
            <person name="Pan J."/>
            <person name="Luo Z.H."/>
            <person name="Li M."/>
        </authorList>
    </citation>
    <scope>NUCLEOTIDE SEQUENCE [LARGE SCALE GENOMIC DNA]</scope>
    <source>
        <strain evidence="4">HyVt-493</strain>
    </source>
</reference>
<evidence type="ECO:0000313" key="4">
    <source>
        <dbReference type="EMBL" id="HFC92215.1"/>
    </source>
</evidence>
<dbReference type="Proteomes" id="UP000885750">
    <property type="component" value="Unassembled WGS sequence"/>
</dbReference>
<evidence type="ECO:0000256" key="2">
    <source>
        <dbReference type="ARBA" id="ARBA00022695"/>
    </source>
</evidence>
<dbReference type="PANTHER" id="PTHR43793:SF1">
    <property type="entry name" value="FAD SYNTHASE"/>
    <property type="match status" value="1"/>
</dbReference>
<dbReference type="GO" id="GO:0047348">
    <property type="term" value="F:glycerol-3-phosphate cytidylyltransferase activity"/>
    <property type="evidence" value="ECO:0007669"/>
    <property type="project" value="UniProtKB-EC"/>
</dbReference>
<dbReference type="InterPro" id="IPR050385">
    <property type="entry name" value="Archaeal_FAD_synthase"/>
</dbReference>
<evidence type="ECO:0000259" key="3">
    <source>
        <dbReference type="Pfam" id="PF01467"/>
    </source>
</evidence>
<dbReference type="NCBIfam" id="TIGR01518">
    <property type="entry name" value="g3p_cytidyltrns"/>
    <property type="match status" value="1"/>
</dbReference>